<dbReference type="Pfam" id="PF01425">
    <property type="entry name" value="Amidase"/>
    <property type="match status" value="1"/>
</dbReference>
<proteinExistence type="predicted"/>
<feature type="domain" description="Amidase" evidence="1">
    <location>
        <begin position="4"/>
        <end position="84"/>
    </location>
</feature>
<evidence type="ECO:0000259" key="1">
    <source>
        <dbReference type="Pfam" id="PF01425"/>
    </source>
</evidence>
<dbReference type="InterPro" id="IPR036928">
    <property type="entry name" value="AS_sf"/>
</dbReference>
<dbReference type="PANTHER" id="PTHR45847">
    <property type="entry name" value="FATTY ACID AMIDE HYDROLASE"/>
    <property type="match status" value="1"/>
</dbReference>
<dbReference type="EMBL" id="UYRU01056027">
    <property type="protein sequence ID" value="VDN13283.1"/>
    <property type="molecule type" value="Genomic_DNA"/>
</dbReference>
<dbReference type="InterPro" id="IPR052096">
    <property type="entry name" value="Endocannabinoid_amidase"/>
</dbReference>
<keyword evidence="3" id="KW-1185">Reference proteome</keyword>
<dbReference type="SUPFAM" id="SSF75304">
    <property type="entry name" value="Amidase signature (AS) enzymes"/>
    <property type="match status" value="1"/>
</dbReference>
<dbReference type="GO" id="GO:0017064">
    <property type="term" value="F:fatty acid amide hydrolase activity"/>
    <property type="evidence" value="ECO:0007669"/>
    <property type="project" value="TreeGrafter"/>
</dbReference>
<sequence length="131" mass="14696">MFTWGPLCKDTAVCSLVMKSIINSPVQYREDATVPPLRYTEPKEGRKLRIGYFTDLECFVANPAVRRAILHTKEKLVKRGHEVSFRVTTVAVLIVNCSLFSYTKLPVCKLSAGHTNLSLIGHDTEIRTSPC</sequence>
<reference evidence="2 3" key="1">
    <citation type="submission" date="2018-11" db="EMBL/GenBank/DDBJ databases">
        <authorList>
            <consortium name="Pathogen Informatics"/>
        </authorList>
    </citation>
    <scope>NUCLEOTIDE SEQUENCE [LARGE SCALE GENOMIC DNA]</scope>
</reference>
<evidence type="ECO:0000313" key="3">
    <source>
        <dbReference type="Proteomes" id="UP000281553"/>
    </source>
</evidence>
<protein>
    <recommendedName>
        <fullName evidence="1">Amidase domain-containing protein</fullName>
    </recommendedName>
</protein>
<dbReference type="GO" id="GO:0004040">
    <property type="term" value="F:amidase activity"/>
    <property type="evidence" value="ECO:0007669"/>
    <property type="project" value="TreeGrafter"/>
</dbReference>
<dbReference type="InterPro" id="IPR023631">
    <property type="entry name" value="Amidase_dom"/>
</dbReference>
<dbReference type="OrthoDB" id="6428749at2759"/>
<gene>
    <name evidence="2" type="ORF">DILT_LOCUS9114</name>
</gene>
<organism evidence="2 3">
    <name type="scientific">Dibothriocephalus latus</name>
    <name type="common">Fish tapeworm</name>
    <name type="synonym">Diphyllobothrium latum</name>
    <dbReference type="NCBI Taxonomy" id="60516"/>
    <lineage>
        <taxon>Eukaryota</taxon>
        <taxon>Metazoa</taxon>
        <taxon>Spiralia</taxon>
        <taxon>Lophotrochozoa</taxon>
        <taxon>Platyhelminthes</taxon>
        <taxon>Cestoda</taxon>
        <taxon>Eucestoda</taxon>
        <taxon>Diphyllobothriidea</taxon>
        <taxon>Diphyllobothriidae</taxon>
        <taxon>Dibothriocephalus</taxon>
    </lineage>
</organism>
<dbReference type="PANTHER" id="PTHR45847:SF6">
    <property type="entry name" value="FATTY ACID AMIDE HYDROLASE"/>
    <property type="match status" value="1"/>
</dbReference>
<dbReference type="AlphaFoldDB" id="A0A3P7LQN4"/>
<dbReference type="Proteomes" id="UP000281553">
    <property type="component" value="Unassembled WGS sequence"/>
</dbReference>
<evidence type="ECO:0000313" key="2">
    <source>
        <dbReference type="EMBL" id="VDN13283.1"/>
    </source>
</evidence>
<accession>A0A3P7LQN4</accession>
<dbReference type="Gene3D" id="3.90.1300.10">
    <property type="entry name" value="Amidase signature (AS) domain"/>
    <property type="match status" value="1"/>
</dbReference>
<dbReference type="GO" id="GO:0009062">
    <property type="term" value="P:fatty acid catabolic process"/>
    <property type="evidence" value="ECO:0007669"/>
    <property type="project" value="TreeGrafter"/>
</dbReference>
<name>A0A3P7LQN4_DIBLA</name>